<feature type="domain" description="RdRp catalytic" evidence="4">
    <location>
        <begin position="279"/>
        <end position="396"/>
    </location>
</feature>
<keyword evidence="6" id="KW-1185">Reference proteome</keyword>
<evidence type="ECO:0000313" key="6">
    <source>
        <dbReference type="Proteomes" id="UP000243046"/>
    </source>
</evidence>
<evidence type="ECO:0000256" key="1">
    <source>
        <dbReference type="ARBA" id="ARBA00022679"/>
    </source>
</evidence>
<keyword evidence="3" id="KW-0693">Viral RNA replication</keyword>
<dbReference type="RefSeq" id="YP_009154711.1">
    <property type="nucleotide sequence ID" value="NC_027428.1"/>
</dbReference>
<protein>
    <submittedName>
        <fullName evidence="5">RNA-dependent RNA polymerase</fullName>
    </submittedName>
</protein>
<keyword evidence="5" id="KW-0696">RNA-directed RNA polymerase</keyword>
<dbReference type="Pfam" id="PF00680">
    <property type="entry name" value="RdRP_1"/>
    <property type="match status" value="1"/>
</dbReference>
<proteinExistence type="predicted"/>
<evidence type="ECO:0000256" key="3">
    <source>
        <dbReference type="ARBA" id="ARBA00022953"/>
    </source>
</evidence>
<sequence>MMVDWIAENPSTVSEASGNGVKEWRFFLKHCSWQRRLPGVSSLGHSPAVRYRYVQPETSPSFLFSKFLDESQSSLGGIEGPARDVLFSEFVPPSEDDLFEHIAGFGEPGPDGSHLPGSDFAQLFRELRRLEQWDVPISGLLDATMLPKIRVPSATSPGIRWKKLGYKTKRQALVPAVVEATRALNRMVEEEVAYTVPPCGVAGRGKRVNILEGGSRKGKKDGRLIVMPDLVRHLLGSLGSAPYMSRLRGMDHSGGGVLLGMGPFQDQYQLIADWATGASAFCFIDFKKFDQRVPRRLLRGVMNHIRSAFIGEPGSRAYWESEFRHLVDTEIAMPDGSCYRKRGCVASGDPWTSLAGSYANWIILKWIFLKLGLEVKIWTFGDDSVVAIYGQVDTGGLMSQVVRLAWEGFGMNVSREKSYVTCHLVDIADDPEPQKAGSFLSMYFLQTPMGVRPTRPLQDMYELLLKPEKCRGTVEWEVVRTSMAYLVFYYNETARYVLEEYWVWLHRVHRIPELTGTADDMALLREMDIPWSSFRMEWLNRLAFHGEVELMYKYGHTKFFPPVLWNAWYQQYDESICGNEIVPDQRAPND</sequence>
<keyword evidence="2" id="KW-0548">Nucleotidyltransferase</keyword>
<dbReference type="InterPro" id="IPR001205">
    <property type="entry name" value="RNA-dir_pol_C"/>
</dbReference>
<dbReference type="GO" id="GO:0006351">
    <property type="term" value="P:DNA-templated transcription"/>
    <property type="evidence" value="ECO:0007669"/>
    <property type="project" value="InterPro"/>
</dbReference>
<name>A0A0G4DJ12_9VIRU</name>
<accession>A0A0G4DJ12</accession>
<dbReference type="EMBL" id="LN610699">
    <property type="protein sequence ID" value="CEF90232.1"/>
    <property type="molecule type" value="Genomic_RNA"/>
</dbReference>
<keyword evidence="1" id="KW-0808">Transferase</keyword>
<dbReference type="GO" id="GO:0039694">
    <property type="term" value="P:viral RNA genome replication"/>
    <property type="evidence" value="ECO:0007669"/>
    <property type="project" value="InterPro"/>
</dbReference>
<dbReference type="PROSITE" id="PS50507">
    <property type="entry name" value="RDRP_SSRNA_POS"/>
    <property type="match status" value="1"/>
</dbReference>
<evidence type="ECO:0000313" key="5">
    <source>
        <dbReference type="EMBL" id="CEF90232.1"/>
    </source>
</evidence>
<organism evidence="5">
    <name type="scientific">Beauveria bassiana RNA virus 1</name>
    <dbReference type="NCBI Taxonomy" id="1054649"/>
    <lineage>
        <taxon>Viruses</taxon>
        <taxon>Riboviria</taxon>
        <taxon>Orthornavirae</taxon>
        <taxon>Pisuviricota</taxon>
        <taxon>Duplopiviricetes</taxon>
        <taxon>Durnavirales</taxon>
        <taxon>Amalgaviridae</taxon>
        <taxon>Unirnavirus</taxon>
        <taxon>Unirnavirus beauveriae</taxon>
    </lineage>
</organism>
<reference evidence="5" key="1">
    <citation type="journal article" date="2015" name="Arch. Virol.">
        <title>Identification and sequence determination of a novel double-stranded RNA mycovirus from the entomopathogenic fungus Beauveria bassiana.</title>
        <authorList>
            <person name="Kotta-Loizou I."/>
            <person name="Sipkova J."/>
            <person name="Coutts R.H."/>
        </authorList>
    </citation>
    <scope>NUCLEOTIDE SEQUENCE [LARGE SCALE GENOMIC DNA]</scope>
</reference>
<dbReference type="InterPro" id="IPR043502">
    <property type="entry name" value="DNA/RNA_pol_sf"/>
</dbReference>
<dbReference type="KEGG" id="vg:24923349"/>
<dbReference type="GeneID" id="24923349"/>
<dbReference type="InterPro" id="IPR007094">
    <property type="entry name" value="RNA-dir_pol_PSvirus"/>
</dbReference>
<dbReference type="GO" id="GO:0003968">
    <property type="term" value="F:RNA-directed RNA polymerase activity"/>
    <property type="evidence" value="ECO:0007669"/>
    <property type="project" value="UniProtKB-KW"/>
</dbReference>
<dbReference type="SUPFAM" id="SSF56672">
    <property type="entry name" value="DNA/RNA polymerases"/>
    <property type="match status" value="1"/>
</dbReference>
<dbReference type="Proteomes" id="UP000243046">
    <property type="component" value="Segment"/>
</dbReference>
<dbReference type="GO" id="GO:0003723">
    <property type="term" value="F:RNA binding"/>
    <property type="evidence" value="ECO:0007669"/>
    <property type="project" value="InterPro"/>
</dbReference>
<evidence type="ECO:0000259" key="4">
    <source>
        <dbReference type="PROSITE" id="PS50507"/>
    </source>
</evidence>
<dbReference type="OrthoDB" id="3959at10239"/>
<evidence type="ECO:0000256" key="2">
    <source>
        <dbReference type="ARBA" id="ARBA00022695"/>
    </source>
</evidence>